<dbReference type="Gene3D" id="1.10.260.40">
    <property type="entry name" value="lambda repressor-like DNA-binding domains"/>
    <property type="match status" value="1"/>
</dbReference>
<dbReference type="InterPro" id="IPR010982">
    <property type="entry name" value="Lambda_DNA-bd_dom_sf"/>
</dbReference>
<name>A0ABW5CMM4_9HYPH</name>
<organism evidence="4 5">
    <name type="scientific">Aureimonas populi</name>
    <dbReference type="NCBI Taxonomy" id="1701758"/>
    <lineage>
        <taxon>Bacteria</taxon>
        <taxon>Pseudomonadati</taxon>
        <taxon>Pseudomonadota</taxon>
        <taxon>Alphaproteobacteria</taxon>
        <taxon>Hyphomicrobiales</taxon>
        <taxon>Aurantimonadaceae</taxon>
        <taxon>Aureimonas</taxon>
    </lineage>
</organism>
<dbReference type="InterPro" id="IPR001387">
    <property type="entry name" value="Cro/C1-type_HTH"/>
</dbReference>
<evidence type="ECO:0000313" key="4">
    <source>
        <dbReference type="EMBL" id="MFD2238002.1"/>
    </source>
</evidence>
<dbReference type="Gene3D" id="2.60.120.10">
    <property type="entry name" value="Jelly Rolls"/>
    <property type="match status" value="1"/>
</dbReference>
<protein>
    <submittedName>
        <fullName evidence="4">Cupin domain-containing protein</fullName>
    </submittedName>
</protein>
<dbReference type="PANTHER" id="PTHR46797">
    <property type="entry name" value="HTH-TYPE TRANSCRIPTIONAL REGULATOR"/>
    <property type="match status" value="1"/>
</dbReference>
<dbReference type="CDD" id="cd00093">
    <property type="entry name" value="HTH_XRE"/>
    <property type="match status" value="1"/>
</dbReference>
<dbReference type="CDD" id="cd02209">
    <property type="entry name" value="cupin_XRE_C"/>
    <property type="match status" value="1"/>
</dbReference>
<proteinExistence type="predicted"/>
<feature type="region of interest" description="Disordered" evidence="2">
    <location>
        <begin position="1"/>
        <end position="38"/>
    </location>
</feature>
<dbReference type="EMBL" id="JBHUIJ010000013">
    <property type="protein sequence ID" value="MFD2238002.1"/>
    <property type="molecule type" value="Genomic_DNA"/>
</dbReference>
<dbReference type="InterPro" id="IPR014710">
    <property type="entry name" value="RmlC-like_jellyroll"/>
</dbReference>
<dbReference type="Proteomes" id="UP001597371">
    <property type="component" value="Unassembled WGS sequence"/>
</dbReference>
<comment type="caution">
    <text evidence="4">The sequence shown here is derived from an EMBL/GenBank/DDBJ whole genome shotgun (WGS) entry which is preliminary data.</text>
</comment>
<evidence type="ECO:0000256" key="2">
    <source>
        <dbReference type="SAM" id="MobiDB-lite"/>
    </source>
</evidence>
<dbReference type="PANTHER" id="PTHR46797:SF2">
    <property type="entry name" value="TRANSCRIPTIONAL REGULATOR"/>
    <property type="match status" value="1"/>
</dbReference>
<dbReference type="InterPro" id="IPR013096">
    <property type="entry name" value="Cupin_2"/>
</dbReference>
<dbReference type="InterPro" id="IPR011051">
    <property type="entry name" value="RmlC_Cupin_sf"/>
</dbReference>
<evidence type="ECO:0000256" key="1">
    <source>
        <dbReference type="ARBA" id="ARBA00023125"/>
    </source>
</evidence>
<dbReference type="Pfam" id="PF07883">
    <property type="entry name" value="Cupin_2"/>
    <property type="match status" value="1"/>
</dbReference>
<keyword evidence="1" id="KW-0238">DNA-binding</keyword>
<evidence type="ECO:0000313" key="5">
    <source>
        <dbReference type="Proteomes" id="UP001597371"/>
    </source>
</evidence>
<sequence length="225" mass="24384">MKKRGALSLAEDRRDARAAQAGLPVRGGDRSGASKPQHQLGANLRRLRHQKKMSLQQLALSSGVSVGMISQIERDRANPSMRVLTAIRRALNIPIHEMFGEASEAAGEAADPPFVRRRRDRPQIDLGKLKKELLTSGGNHNLQIMILNVEPGGESGNTALSYPAEKGGLVLAGALVLSVDGREASLSEGDSFVFDSALPHSFRNEGERLATILWIIGAVQFDRHL</sequence>
<dbReference type="RefSeq" id="WP_377946477.1">
    <property type="nucleotide sequence ID" value="NZ_JBHUIJ010000013.1"/>
</dbReference>
<evidence type="ECO:0000259" key="3">
    <source>
        <dbReference type="PROSITE" id="PS50943"/>
    </source>
</evidence>
<gene>
    <name evidence="4" type="ORF">ACFSKQ_11090</name>
</gene>
<dbReference type="InterPro" id="IPR050807">
    <property type="entry name" value="TransReg_Diox_bact_type"/>
</dbReference>
<dbReference type="SMART" id="SM00530">
    <property type="entry name" value="HTH_XRE"/>
    <property type="match status" value="1"/>
</dbReference>
<dbReference type="Pfam" id="PF01381">
    <property type="entry name" value="HTH_3"/>
    <property type="match status" value="1"/>
</dbReference>
<dbReference type="SUPFAM" id="SSF51182">
    <property type="entry name" value="RmlC-like cupins"/>
    <property type="match status" value="1"/>
</dbReference>
<dbReference type="PROSITE" id="PS50943">
    <property type="entry name" value="HTH_CROC1"/>
    <property type="match status" value="1"/>
</dbReference>
<reference evidence="5" key="1">
    <citation type="journal article" date="2019" name="Int. J. Syst. Evol. Microbiol.">
        <title>The Global Catalogue of Microorganisms (GCM) 10K type strain sequencing project: providing services to taxonomists for standard genome sequencing and annotation.</title>
        <authorList>
            <consortium name="The Broad Institute Genomics Platform"/>
            <consortium name="The Broad Institute Genome Sequencing Center for Infectious Disease"/>
            <person name="Wu L."/>
            <person name="Ma J."/>
        </authorList>
    </citation>
    <scope>NUCLEOTIDE SEQUENCE [LARGE SCALE GENOMIC DNA]</scope>
    <source>
        <strain evidence="5">ZS-35-S2</strain>
    </source>
</reference>
<feature type="domain" description="HTH cro/C1-type" evidence="3">
    <location>
        <begin position="44"/>
        <end position="98"/>
    </location>
</feature>
<accession>A0ABW5CMM4</accession>
<dbReference type="SUPFAM" id="SSF47413">
    <property type="entry name" value="lambda repressor-like DNA-binding domains"/>
    <property type="match status" value="1"/>
</dbReference>
<keyword evidence="5" id="KW-1185">Reference proteome</keyword>